<keyword evidence="3" id="KW-1185">Reference proteome</keyword>
<dbReference type="EMBL" id="MU853754">
    <property type="protein sequence ID" value="KAK3945709.1"/>
    <property type="molecule type" value="Genomic_DNA"/>
</dbReference>
<dbReference type="Gene3D" id="3.30.9.10">
    <property type="entry name" value="D-Amino Acid Oxidase, subunit A, domain 2"/>
    <property type="match status" value="1"/>
</dbReference>
<organism evidence="2 3">
    <name type="scientific">Diplogelasinospora grovesii</name>
    <dbReference type="NCBI Taxonomy" id="303347"/>
    <lineage>
        <taxon>Eukaryota</taxon>
        <taxon>Fungi</taxon>
        <taxon>Dikarya</taxon>
        <taxon>Ascomycota</taxon>
        <taxon>Pezizomycotina</taxon>
        <taxon>Sordariomycetes</taxon>
        <taxon>Sordariomycetidae</taxon>
        <taxon>Sordariales</taxon>
        <taxon>Diplogelasinosporaceae</taxon>
        <taxon>Diplogelasinospora</taxon>
    </lineage>
</organism>
<dbReference type="SUPFAM" id="SSF51905">
    <property type="entry name" value="FAD/NAD(P)-binding domain"/>
    <property type="match status" value="1"/>
</dbReference>
<feature type="domain" description="FAD dependent oxidoreductase" evidence="1">
    <location>
        <begin position="43"/>
        <end position="435"/>
    </location>
</feature>
<reference evidence="3" key="1">
    <citation type="journal article" date="2023" name="Mol. Phylogenet. Evol.">
        <title>Genome-scale phylogeny and comparative genomics of the fungal order Sordariales.</title>
        <authorList>
            <person name="Hensen N."/>
            <person name="Bonometti L."/>
            <person name="Westerberg I."/>
            <person name="Brannstrom I.O."/>
            <person name="Guillou S."/>
            <person name="Cros-Aarteil S."/>
            <person name="Calhoun S."/>
            <person name="Haridas S."/>
            <person name="Kuo A."/>
            <person name="Mondo S."/>
            <person name="Pangilinan J."/>
            <person name="Riley R."/>
            <person name="LaButti K."/>
            <person name="Andreopoulos B."/>
            <person name="Lipzen A."/>
            <person name="Chen C."/>
            <person name="Yan M."/>
            <person name="Daum C."/>
            <person name="Ng V."/>
            <person name="Clum A."/>
            <person name="Steindorff A."/>
            <person name="Ohm R.A."/>
            <person name="Martin F."/>
            <person name="Silar P."/>
            <person name="Natvig D.O."/>
            <person name="Lalanne C."/>
            <person name="Gautier V."/>
            <person name="Ament-Velasquez S.L."/>
            <person name="Kruys A."/>
            <person name="Hutchinson M.I."/>
            <person name="Powell A.J."/>
            <person name="Barry K."/>
            <person name="Miller A.N."/>
            <person name="Grigoriev I.V."/>
            <person name="Debuchy R."/>
            <person name="Gladieux P."/>
            <person name="Hiltunen Thoren M."/>
            <person name="Johannesson H."/>
        </authorList>
    </citation>
    <scope>NUCLEOTIDE SEQUENCE [LARGE SCALE GENOMIC DNA]</scope>
    <source>
        <strain evidence="3">CBS 340.73</strain>
    </source>
</reference>
<dbReference type="GO" id="GO:0005737">
    <property type="term" value="C:cytoplasm"/>
    <property type="evidence" value="ECO:0007669"/>
    <property type="project" value="TreeGrafter"/>
</dbReference>
<comment type="caution">
    <text evidence="2">The sequence shown here is derived from an EMBL/GenBank/DDBJ whole genome shotgun (WGS) entry which is preliminary data.</text>
</comment>
<dbReference type="InterPro" id="IPR006076">
    <property type="entry name" value="FAD-dep_OxRdtase"/>
</dbReference>
<sequence>MDERAKIPVTLPRDSPTVSYWQDPPDATISDLRSTPTLPSSTDVVIIGSGITGAGVAWNLLQANPNLGVVMLEARQACSGATGRNGGHTKAASYRSFLDHASQLGTAAAVQIAKLELANIQAVHAFAKEHNIDCDLNECDTIDVIYDPAQWVQAHEAVSALRAALPEGDPVARYTFYTPEQVAERFYCHDYENKDGEKLCGGVQYFAGSLSAYKFGIGVLKLCLQLGLNLQTNTAATAALLKDGDGWVVQTPRGSITAKKVVLATNGYTARLLPEMFQGVIVPLRGQIQAHRPGSGMPEKGCLPTTYSFIYPQGYEYMIPRPKGSKFEGDIVMGGGLVRAPDDGLLEYGTTDDTSINKVISEYLRDSTLRYFGRDWGEDHLEGRVRRQWTGVMGFSPDGFPFVGEVPDHKGLWVSASFQGHGMVLCWMCARALVAMMGDRDGEELTSWFPDIFRVNKERMGKRFEGRLHTAA</sequence>
<proteinExistence type="predicted"/>
<gene>
    <name evidence="2" type="ORF">QBC46DRAFT_371428</name>
</gene>
<evidence type="ECO:0000313" key="2">
    <source>
        <dbReference type="EMBL" id="KAK3945709.1"/>
    </source>
</evidence>
<evidence type="ECO:0000259" key="1">
    <source>
        <dbReference type="Pfam" id="PF01266"/>
    </source>
</evidence>
<dbReference type="AlphaFoldDB" id="A0AAN6S9R7"/>
<name>A0AAN6S9R7_9PEZI</name>
<dbReference type="Proteomes" id="UP001303473">
    <property type="component" value="Unassembled WGS sequence"/>
</dbReference>
<dbReference type="Pfam" id="PF01266">
    <property type="entry name" value="DAO"/>
    <property type="match status" value="1"/>
</dbReference>
<accession>A0AAN6S9R7</accession>
<dbReference type="Gene3D" id="3.50.50.60">
    <property type="entry name" value="FAD/NAD(P)-binding domain"/>
    <property type="match status" value="1"/>
</dbReference>
<dbReference type="PANTHER" id="PTHR13847:SF284">
    <property type="entry name" value="FAD DEPENDENT OXIDOREDUCTASE DOMAIN-CONTAINING PROTEIN"/>
    <property type="match status" value="1"/>
</dbReference>
<protein>
    <submittedName>
        <fullName evidence="2">Fad dependent oxidoreductase</fullName>
    </submittedName>
</protein>
<dbReference type="PANTHER" id="PTHR13847">
    <property type="entry name" value="SARCOSINE DEHYDROGENASE-RELATED"/>
    <property type="match status" value="1"/>
</dbReference>
<dbReference type="InterPro" id="IPR036188">
    <property type="entry name" value="FAD/NAD-bd_sf"/>
</dbReference>
<evidence type="ECO:0000313" key="3">
    <source>
        <dbReference type="Proteomes" id="UP001303473"/>
    </source>
</evidence>